<evidence type="ECO:0000313" key="2">
    <source>
        <dbReference type="EMBL" id="TCO77999.1"/>
    </source>
</evidence>
<dbReference type="Proteomes" id="UP000294919">
    <property type="component" value="Unassembled WGS sequence"/>
</dbReference>
<dbReference type="Pfam" id="PF18975">
    <property type="entry name" value="DUF5711"/>
    <property type="match status" value="1"/>
</dbReference>
<dbReference type="InterPro" id="IPR043765">
    <property type="entry name" value="DUF5711"/>
</dbReference>
<keyword evidence="1" id="KW-1133">Transmembrane helix</keyword>
<comment type="caution">
    <text evidence="2">The sequence shown here is derived from an EMBL/GenBank/DDBJ whole genome shotgun (WGS) entry which is preliminary data.</text>
</comment>
<evidence type="ECO:0000313" key="3">
    <source>
        <dbReference type="Proteomes" id="UP000294919"/>
    </source>
</evidence>
<dbReference type="AlphaFoldDB" id="A0A4R2L293"/>
<keyword evidence="1" id="KW-0472">Membrane</keyword>
<keyword evidence="1" id="KW-0812">Transmembrane</keyword>
<dbReference type="InterPro" id="IPR011047">
    <property type="entry name" value="Quinoprotein_ADH-like_sf"/>
</dbReference>
<proteinExistence type="predicted"/>
<reference evidence="2 3" key="1">
    <citation type="submission" date="2019-03" db="EMBL/GenBank/DDBJ databases">
        <title>Genomic Encyclopedia of Type Strains, Phase IV (KMG-IV): sequencing the most valuable type-strain genomes for metagenomic binning, comparative biology and taxonomic classification.</title>
        <authorList>
            <person name="Goeker M."/>
        </authorList>
    </citation>
    <scope>NUCLEOTIDE SEQUENCE [LARGE SCALE GENOMIC DNA]</scope>
    <source>
        <strain evidence="2 3">DSM 102940</strain>
    </source>
</reference>
<dbReference type="SUPFAM" id="SSF50998">
    <property type="entry name" value="Quinoprotein alcohol dehydrogenase-like"/>
    <property type="match status" value="1"/>
</dbReference>
<evidence type="ECO:0000256" key="1">
    <source>
        <dbReference type="SAM" id="Phobius"/>
    </source>
</evidence>
<name>A0A4R2L293_9FIRM</name>
<protein>
    <recommendedName>
        <fullName evidence="4">Pyrroloquinoline-quinone binding quinoprotein</fullName>
    </recommendedName>
</protein>
<accession>A0A4R2L293</accession>
<sequence>MTRKRRQIRFKIMVLILIFMLILGGVKLIKTAKSLLGYGALDFQTIVTIDYENEKNLIVLPFKEDMIIYNENKLKRVTLAGEEKWKKEKVAKDPIMRTGGNLIFLANKETGQITAYDDGGNIVWEVDLKKSIGDFVCNKEGIIALYYENEENSEIHIFNMEGKEAGKIRVDQGTIIDINISDEEGNVAISVMGIEKNKIETNVALYAKEGKLLGGNTYTNQIISNVFFSDNNQIMCVGDKKLMVFSKEDALLGSIDIPGDVNRVAWNQQGFIAMHLIDNRRTIIDTKNRNYIWIVEMEGKEESKIPIQGEVLGMDSKGENVVAFTDRTLYFIFKKGKQLMEKKIHNDIQSVYMFSDNKLILVLKNKIEIMQVKNKSKD</sequence>
<organism evidence="2 3">
    <name type="scientific">Marinisporobacter balticus</name>
    <dbReference type="NCBI Taxonomy" id="2018667"/>
    <lineage>
        <taxon>Bacteria</taxon>
        <taxon>Bacillati</taxon>
        <taxon>Bacillota</taxon>
        <taxon>Clostridia</taxon>
        <taxon>Peptostreptococcales</taxon>
        <taxon>Thermotaleaceae</taxon>
        <taxon>Marinisporobacter</taxon>
    </lineage>
</organism>
<keyword evidence="3" id="KW-1185">Reference proteome</keyword>
<gene>
    <name evidence="2" type="ORF">EV214_10598</name>
</gene>
<dbReference type="EMBL" id="SLWV01000005">
    <property type="protein sequence ID" value="TCO77999.1"/>
    <property type="molecule type" value="Genomic_DNA"/>
</dbReference>
<evidence type="ECO:0008006" key="4">
    <source>
        <dbReference type="Google" id="ProtNLM"/>
    </source>
</evidence>
<dbReference type="RefSeq" id="WP_165916258.1">
    <property type="nucleotide sequence ID" value="NZ_SLWV01000005.1"/>
</dbReference>
<feature type="transmembrane region" description="Helical" evidence="1">
    <location>
        <begin position="12"/>
        <end position="29"/>
    </location>
</feature>